<sequence>MSVARLRSPLGLGQATVTLLGLVVLGDACAVGAGLEVRRRADGLAAGAPLIGTGAPSGAAHRADTLYVLSGVAQTLLWLACGVVFLCWLYRLRVNAEVFSPHGHSKARAWVIAGWIVPLANLWYPRRVVLDIWDASRPGEGPARHGLVNAWWALWLVSTTAQVLISDDYDSAHTAAQFRTAAVESMAVDTADLAAAVLALLLVLRLTRMQHRKALSPQILVPALG</sequence>
<feature type="transmembrane region" description="Helical" evidence="1">
    <location>
        <begin position="185"/>
        <end position="204"/>
    </location>
</feature>
<evidence type="ECO:0000313" key="4">
    <source>
        <dbReference type="Proteomes" id="UP000015423"/>
    </source>
</evidence>
<keyword evidence="1" id="KW-1133">Transmembrane helix</keyword>
<proteinExistence type="predicted"/>
<reference evidence="4" key="1">
    <citation type="submission" date="2012-10" db="EMBL/GenBank/DDBJ databases">
        <title>The complete genome sequence of Streptomyces collinus Tu 365.</title>
        <authorList>
            <person name="Ruckert C."/>
            <person name="Szczepanowski R."/>
            <person name="Goesmann A."/>
            <person name="Pross E.K."/>
            <person name="Musiol E.M."/>
            <person name="Blin K."/>
            <person name="Wohlleben W."/>
            <person name="Puhler A."/>
            <person name="Weber T."/>
            <person name="Kalinowski J."/>
        </authorList>
    </citation>
    <scope>NUCLEOTIDE SEQUENCE [LARGE SCALE GENOMIC DNA]</scope>
    <source>
        <strain evidence="4">DSM 40733 / Tue 365</strain>
    </source>
</reference>
<dbReference type="HOGENOM" id="CLU_060324_0_1_11"/>
<dbReference type="EMBL" id="CP006259">
    <property type="protein sequence ID" value="AGS71373.1"/>
    <property type="molecule type" value="Genomic_DNA"/>
</dbReference>
<dbReference type="Proteomes" id="UP000015423">
    <property type="component" value="Chromosome"/>
</dbReference>
<keyword evidence="1" id="KW-0472">Membrane</keyword>
<organism evidence="3 4">
    <name type="scientific">Streptomyces collinus (strain DSM 40733 / Tue 365)</name>
    <dbReference type="NCBI Taxonomy" id="1214242"/>
    <lineage>
        <taxon>Bacteria</taxon>
        <taxon>Bacillati</taxon>
        <taxon>Actinomycetota</taxon>
        <taxon>Actinomycetes</taxon>
        <taxon>Kitasatosporales</taxon>
        <taxon>Streptomycetaceae</taxon>
        <taxon>Streptomyces</taxon>
    </lineage>
</organism>
<reference evidence="3 4" key="2">
    <citation type="journal article" date="2013" name="J. Biotechnol.">
        <title>Complete genome sequence of the kirromycin producer Streptomyces collinus Tu 365 consisting of a linear chromosome and two linear plasmids.</title>
        <authorList>
            <person name="Ruckert C."/>
            <person name="Szczepanowski R."/>
            <person name="Albersmeier A."/>
            <person name="Goesmann A."/>
            <person name="Iftime D."/>
            <person name="Musiol E.M."/>
            <person name="Blin K."/>
            <person name="Wohlleben W."/>
            <person name="Puhler A."/>
            <person name="Kalinowski J."/>
            <person name="Weber T."/>
        </authorList>
    </citation>
    <scope>NUCLEOTIDE SEQUENCE [LARGE SCALE GENOMIC DNA]</scope>
    <source>
        <strain evidence="4">DSM 40733 / Tue 365</strain>
    </source>
</reference>
<evidence type="ECO:0000259" key="2">
    <source>
        <dbReference type="Pfam" id="PF14219"/>
    </source>
</evidence>
<evidence type="ECO:0000256" key="1">
    <source>
        <dbReference type="SAM" id="Phobius"/>
    </source>
</evidence>
<accession>S5UW34</accession>
<dbReference type="RefSeq" id="WP_020941805.1">
    <property type="nucleotide sequence ID" value="NC_021985.1"/>
</dbReference>
<keyword evidence="4" id="KW-1185">Reference proteome</keyword>
<dbReference type="Pfam" id="PF14219">
    <property type="entry name" value="DUF4328"/>
    <property type="match status" value="1"/>
</dbReference>
<feature type="transmembrane region" description="Helical" evidence="1">
    <location>
        <begin position="66"/>
        <end position="90"/>
    </location>
</feature>
<dbReference type="InterPro" id="IPR025565">
    <property type="entry name" value="DUF4328"/>
</dbReference>
<dbReference type="PATRIC" id="fig|1214242.5.peg.4670"/>
<dbReference type="eggNOG" id="COG0515">
    <property type="taxonomic scope" value="Bacteria"/>
</dbReference>
<keyword evidence="1" id="KW-0812">Transmembrane</keyword>
<protein>
    <recommendedName>
        <fullName evidence="2">DUF4328 domain-containing protein</fullName>
    </recommendedName>
</protein>
<gene>
    <name evidence="3" type="ORF">B446_22805</name>
</gene>
<dbReference type="KEGG" id="sci:B446_22805"/>
<feature type="domain" description="DUF4328" evidence="2">
    <location>
        <begin position="58"/>
        <end position="208"/>
    </location>
</feature>
<dbReference type="STRING" id="1214242.B446_22805"/>
<name>S5UW34_STRC3</name>
<evidence type="ECO:0000313" key="3">
    <source>
        <dbReference type="EMBL" id="AGS71373.1"/>
    </source>
</evidence>
<dbReference type="AlphaFoldDB" id="S5UW34"/>
<feature type="transmembrane region" description="Helical" evidence="1">
    <location>
        <begin position="146"/>
        <end position="165"/>
    </location>
</feature>